<dbReference type="Proteomes" id="UP000660708">
    <property type="component" value="Unassembled WGS sequence"/>
</dbReference>
<keyword evidence="1" id="KW-0812">Transmembrane</keyword>
<sequence length="386" mass="43326">MTSTTELKSVSETVTSGIAMLLLLSSVLHFFTSSFIEALVYLIIALVLFSYCHRLTFDPFKKQVVITKQLSVLSRNIWTIHQSLIPLKTVTDMSVEGNKQLSYLGISYLANGKRPAIYSFSCLKQTSQLDEILSGVGFDQNKGQTGASYTDGAARETPVTLAELFPSFMRNNRAIEACFPVLRCALPTPREKRHIAWMVVGGFGFMTGAVLYSSQNYVAGLVLLVLTYLSYWLTCVLISNKHYFVYHSPCNEIEVEKDSLLLPALLFKDKQPRKVNKGEVKSIKAHWNTFTVSDLDRLAASTRRNHIVELVFDTEYGTTVSLSGMSVEAEPLLLALTHWQYPLSVAHTDKEVFPIVKHFKYGILVFILGIIVWAMTTYVIPIILNK</sequence>
<keyword evidence="1" id="KW-0472">Membrane</keyword>
<protein>
    <submittedName>
        <fullName evidence="2">Uncharacterized protein</fullName>
    </submittedName>
</protein>
<evidence type="ECO:0000256" key="1">
    <source>
        <dbReference type="SAM" id="Phobius"/>
    </source>
</evidence>
<keyword evidence="1" id="KW-1133">Transmembrane helix</keyword>
<feature type="transmembrane region" description="Helical" evidence="1">
    <location>
        <begin position="30"/>
        <end position="52"/>
    </location>
</feature>
<keyword evidence="3" id="KW-1185">Reference proteome</keyword>
<evidence type="ECO:0000313" key="2">
    <source>
        <dbReference type="EMBL" id="MBE0346462.1"/>
    </source>
</evidence>
<gene>
    <name evidence="2" type="ORF">PPEP_a3693</name>
</gene>
<feature type="transmembrane region" description="Helical" evidence="1">
    <location>
        <begin position="195"/>
        <end position="212"/>
    </location>
</feature>
<feature type="transmembrane region" description="Helical" evidence="1">
    <location>
        <begin position="218"/>
        <end position="238"/>
    </location>
</feature>
<reference evidence="2 3" key="1">
    <citation type="submission" date="2015-06" db="EMBL/GenBank/DDBJ databases">
        <title>Genome sequence of Pseudoalteromonas peptidolytica.</title>
        <authorList>
            <person name="Xie B.-B."/>
            <person name="Rong J.-C."/>
            <person name="Qin Q.-L."/>
            <person name="Zhang Y.-Z."/>
        </authorList>
    </citation>
    <scope>NUCLEOTIDE SEQUENCE [LARGE SCALE GENOMIC DNA]</scope>
    <source>
        <strain evidence="2 3">F12-50-A1</strain>
    </source>
</reference>
<accession>A0A8I0MV66</accession>
<evidence type="ECO:0000313" key="3">
    <source>
        <dbReference type="Proteomes" id="UP000660708"/>
    </source>
</evidence>
<name>A0A8I0MV66_9GAMM</name>
<organism evidence="2 3">
    <name type="scientific">Pseudoalteromonas peptidolytica F12-50-A1</name>
    <dbReference type="NCBI Taxonomy" id="1315280"/>
    <lineage>
        <taxon>Bacteria</taxon>
        <taxon>Pseudomonadati</taxon>
        <taxon>Pseudomonadota</taxon>
        <taxon>Gammaproteobacteria</taxon>
        <taxon>Alteromonadales</taxon>
        <taxon>Pseudoalteromonadaceae</taxon>
        <taxon>Pseudoalteromonas</taxon>
    </lineage>
</organism>
<dbReference type="EMBL" id="AQHF01000021">
    <property type="protein sequence ID" value="MBE0346462.1"/>
    <property type="molecule type" value="Genomic_DNA"/>
</dbReference>
<dbReference type="AlphaFoldDB" id="A0A8I0MV66"/>
<dbReference type="RefSeq" id="WP_147390552.1">
    <property type="nucleotide sequence ID" value="NZ_AQHF01000021.1"/>
</dbReference>
<feature type="transmembrane region" description="Helical" evidence="1">
    <location>
        <begin position="363"/>
        <end position="384"/>
    </location>
</feature>
<proteinExistence type="predicted"/>
<comment type="caution">
    <text evidence="2">The sequence shown here is derived from an EMBL/GenBank/DDBJ whole genome shotgun (WGS) entry which is preliminary data.</text>
</comment>